<evidence type="ECO:0000256" key="2">
    <source>
        <dbReference type="ARBA" id="ARBA00023002"/>
    </source>
</evidence>
<dbReference type="PANTHER" id="PTHR11496">
    <property type="entry name" value="ALCOHOL DEHYDROGENASE"/>
    <property type="match status" value="1"/>
</dbReference>
<dbReference type="OrthoDB" id="3812122at2"/>
<feature type="domain" description="Fe-containing alcohol dehydrogenase-like C-terminal" evidence="5">
    <location>
        <begin position="166"/>
        <end position="348"/>
    </location>
</feature>
<dbReference type="RefSeq" id="WP_092717452.1">
    <property type="nucleotide sequence ID" value="NZ_FMBK01000001.1"/>
</dbReference>
<accession>A0A1C4GSQ6</accession>
<dbReference type="GO" id="GO:0046872">
    <property type="term" value="F:metal ion binding"/>
    <property type="evidence" value="ECO:0007669"/>
    <property type="project" value="InterPro"/>
</dbReference>
<evidence type="ECO:0000256" key="3">
    <source>
        <dbReference type="ARBA" id="ARBA00023027"/>
    </source>
</evidence>
<sequence>MKNEFVYDIPQSRVIFGAGSLKNLKAEIEALGAKKALILCTPEQVELAEKISGLLGSSSVGIFPKAVMHVPVETAKEAVAVAKKLGADCAIAVGGGSTTGLGKAIALEYDLPILAIPTTYAGSEMTPVYGITENGIKKTGKDSRVLPKTVIYDPELTLSLPLDMSITSGINAIAHAAEGLYAQNGNPIMSLLAEEGIRALADGLRLLKKNDQDIEARSLCLYGAWLCGYVLGNVGMAIHHKLCHTLGGSFNLPHAPTHTVVLPHAIAYNETAVPEAMKRIKRALGTTESTAANALFDLVSELEGPTSLAELGLTEAGLDKATEIALSNPYWNPEPIEKNAIRHLLQNAFEGIRPN</sequence>
<dbReference type="InterPro" id="IPR001670">
    <property type="entry name" value="ADH_Fe/GldA"/>
</dbReference>
<dbReference type="CDD" id="cd08177">
    <property type="entry name" value="MAR"/>
    <property type="match status" value="1"/>
</dbReference>
<evidence type="ECO:0000313" key="6">
    <source>
        <dbReference type="EMBL" id="SCC70895.1"/>
    </source>
</evidence>
<dbReference type="AlphaFoldDB" id="A0A1C4GSQ6"/>
<protein>
    <submittedName>
        <fullName evidence="6">Maleylacetate reductase</fullName>
    </submittedName>
</protein>
<dbReference type="Pfam" id="PF00465">
    <property type="entry name" value="Fe-ADH"/>
    <property type="match status" value="1"/>
</dbReference>
<name>A0A1C4GSQ6_9GAMM</name>
<evidence type="ECO:0000256" key="1">
    <source>
        <dbReference type="ARBA" id="ARBA00007358"/>
    </source>
</evidence>
<gene>
    <name evidence="6" type="ORF">GA0116959_101239</name>
</gene>
<dbReference type="Proteomes" id="UP000243661">
    <property type="component" value="Unassembled WGS sequence"/>
</dbReference>
<keyword evidence="2" id="KW-0560">Oxidoreductase</keyword>
<dbReference type="SUPFAM" id="SSF56796">
    <property type="entry name" value="Dehydroquinate synthase-like"/>
    <property type="match status" value="1"/>
</dbReference>
<evidence type="ECO:0000259" key="4">
    <source>
        <dbReference type="Pfam" id="PF00465"/>
    </source>
</evidence>
<reference evidence="6 7" key="1">
    <citation type="submission" date="2016-08" db="EMBL/GenBank/DDBJ databases">
        <authorList>
            <person name="Seilhamer J.J."/>
        </authorList>
    </citation>
    <scope>NUCLEOTIDE SEQUENCE [LARGE SCALE GENOMIC DNA]</scope>
    <source>
        <strain evidence="6 7">ANC 4874</strain>
    </source>
</reference>
<dbReference type="InterPro" id="IPR056798">
    <property type="entry name" value="ADH_Fe_C"/>
</dbReference>
<comment type="similarity">
    <text evidence="1">Belongs to the iron-containing alcohol dehydrogenase family.</text>
</comment>
<dbReference type="Gene3D" id="3.40.50.1970">
    <property type="match status" value="1"/>
</dbReference>
<dbReference type="Pfam" id="PF25137">
    <property type="entry name" value="ADH_Fe_C"/>
    <property type="match status" value="1"/>
</dbReference>
<dbReference type="PANTHER" id="PTHR11496:SF102">
    <property type="entry name" value="ALCOHOL DEHYDROGENASE 4"/>
    <property type="match status" value="1"/>
</dbReference>
<dbReference type="EMBL" id="FMBK01000001">
    <property type="protein sequence ID" value="SCC70895.1"/>
    <property type="molecule type" value="Genomic_DNA"/>
</dbReference>
<dbReference type="GO" id="GO:0018506">
    <property type="term" value="F:maleylacetate reductase activity"/>
    <property type="evidence" value="ECO:0007669"/>
    <property type="project" value="InterPro"/>
</dbReference>
<organism evidence="6 7">
    <name type="scientific">Acinetobacter albensis</name>
    <dbReference type="NCBI Taxonomy" id="1673609"/>
    <lineage>
        <taxon>Bacteria</taxon>
        <taxon>Pseudomonadati</taxon>
        <taxon>Pseudomonadota</taxon>
        <taxon>Gammaproteobacteria</taxon>
        <taxon>Moraxellales</taxon>
        <taxon>Moraxellaceae</taxon>
        <taxon>Acinetobacter</taxon>
    </lineage>
</organism>
<proteinExistence type="inferred from homology"/>
<dbReference type="Gene3D" id="1.20.1090.10">
    <property type="entry name" value="Dehydroquinate synthase-like - alpha domain"/>
    <property type="match status" value="1"/>
</dbReference>
<evidence type="ECO:0000313" key="7">
    <source>
        <dbReference type="Proteomes" id="UP000243661"/>
    </source>
</evidence>
<dbReference type="FunFam" id="3.40.50.1970:FF:000015">
    <property type="entry name" value="Maleylacetate reductase 1"/>
    <property type="match status" value="1"/>
</dbReference>
<dbReference type="GO" id="GO:0004022">
    <property type="term" value="F:alcohol dehydrogenase (NAD+) activity"/>
    <property type="evidence" value="ECO:0007669"/>
    <property type="project" value="TreeGrafter"/>
</dbReference>
<feature type="domain" description="Alcohol dehydrogenase iron-type/glycerol dehydrogenase GldA" evidence="4">
    <location>
        <begin position="12"/>
        <end position="154"/>
    </location>
</feature>
<dbReference type="InterPro" id="IPR034786">
    <property type="entry name" value="MAR"/>
</dbReference>
<keyword evidence="3" id="KW-0520">NAD</keyword>
<evidence type="ECO:0000259" key="5">
    <source>
        <dbReference type="Pfam" id="PF25137"/>
    </source>
</evidence>
<dbReference type="InterPro" id="IPR039697">
    <property type="entry name" value="Alcohol_dehydrogenase_Fe"/>
</dbReference>